<dbReference type="PROSITE" id="PS00058">
    <property type="entry name" value="DNA_MISMATCH_REPAIR_1"/>
    <property type="match status" value="1"/>
</dbReference>
<dbReference type="InterPro" id="IPR042120">
    <property type="entry name" value="MutL_C_dimsub"/>
</dbReference>
<keyword evidence="7" id="KW-1185">Reference proteome</keyword>
<feature type="domain" description="DNA mismatch repair protein S5" evidence="6">
    <location>
        <begin position="217"/>
        <end position="358"/>
    </location>
</feature>
<evidence type="ECO:0000256" key="2">
    <source>
        <dbReference type="ARBA" id="ARBA00022763"/>
    </source>
</evidence>
<evidence type="ECO:0000313" key="8">
    <source>
        <dbReference type="WBParaSite" id="SVE_0007200.1"/>
    </source>
</evidence>
<evidence type="ECO:0000259" key="5">
    <source>
        <dbReference type="SMART" id="SM00853"/>
    </source>
</evidence>
<feature type="domain" description="MutL C-terminal dimerisation" evidence="5">
    <location>
        <begin position="625"/>
        <end position="769"/>
    </location>
</feature>
<dbReference type="Gene3D" id="3.30.1370.100">
    <property type="entry name" value="MutL, C-terminal domain, regulatory subdomain"/>
    <property type="match status" value="1"/>
</dbReference>
<dbReference type="Proteomes" id="UP000035680">
    <property type="component" value="Unassembled WGS sequence"/>
</dbReference>
<dbReference type="GO" id="GO:0140664">
    <property type="term" value="F:ATP-dependent DNA damage sensor activity"/>
    <property type="evidence" value="ECO:0007669"/>
    <property type="project" value="InterPro"/>
</dbReference>
<evidence type="ECO:0000256" key="1">
    <source>
        <dbReference type="ARBA" id="ARBA00006082"/>
    </source>
</evidence>
<reference evidence="7" key="1">
    <citation type="submission" date="2014-07" db="EMBL/GenBank/DDBJ databases">
        <authorList>
            <person name="Martin A.A"/>
            <person name="De Silva N."/>
        </authorList>
    </citation>
    <scope>NUCLEOTIDE SEQUENCE</scope>
</reference>
<sequence>MGRINKLDREVCRNLTTGQVCIDLSGIVKELIDNSLDAGATRISIKLYDDGIEKVQVEDNGSGIEKEDFGMIAELHATSKIKSYEDFTAVQTYGFRGEALNSLCSSSKLTVLTKVEGDKGYHLEFDNTGKYLPEKTKDVVMNVGTTVIVTDFMCHYPVRRKEYEAKAAKEVQKIARMLQNYAFSKVDLAFELLNIVGNKTTVLMRSPGGHTKIESAISSIFSDKARFLRDTVRLENVDISDEAYELYKLDKTRLDFRKIDQVKFEGCISGMKNVVKGSMDYIFLSVNKRPINNPNIKKAVKNAYLKSNPTFGIIFVLQLTLPSNFFDVNCSPLKDLMECTIMDLILAKVYSCVDATLMKENPPDTCEMKRKNIEDSQDLATPRKKQVPIDNFINKVIKLSSQDEEDEKAQEDLNNSNSSDGSVSTYDAFVFKRKSVYGLFNSTMLSQVNDKTTKPSTLSIDDDIDEIDENLEPNINDTTNVVEETTDFTENTADSYHGKLTSLDESSDMKDETTIQPEEMTSVNGKTTGLIPETDIGSSASPDDVFKKPKEIPSENVDLSNRLHVTVKFSLKALQEQVKVLSQQQQIPPVKKEDIHVVFGEETGQEAEETLKRRLNKRDFSRMHIIGQFNNGFIICGLDNDVFIVDQHASDEIYNFERLQRVKTVSPHLLLKPIQIKLGAVYEAAIRDNLSIFEKNGFRFKFINTGDENESVELTYIPCLEGYKFEISDVEEMAVYLAENPGSNYRPEKIRKVFASKACRGSVMVGDPLSVNKMKSILENLSRLDAPWNCPHGRPTVRQLYYEK</sequence>
<dbReference type="SUPFAM" id="SSF54211">
    <property type="entry name" value="Ribosomal protein S5 domain 2-like"/>
    <property type="match status" value="1"/>
</dbReference>
<dbReference type="InterPro" id="IPR014762">
    <property type="entry name" value="DNA_mismatch_repair_CS"/>
</dbReference>
<comment type="similarity">
    <text evidence="1">Belongs to the DNA mismatch repair MutL/HexB family.</text>
</comment>
<organism evidence="7 8">
    <name type="scientific">Strongyloides venezuelensis</name>
    <name type="common">Threadworm</name>
    <dbReference type="NCBI Taxonomy" id="75913"/>
    <lineage>
        <taxon>Eukaryota</taxon>
        <taxon>Metazoa</taxon>
        <taxon>Ecdysozoa</taxon>
        <taxon>Nematoda</taxon>
        <taxon>Chromadorea</taxon>
        <taxon>Rhabditida</taxon>
        <taxon>Tylenchina</taxon>
        <taxon>Panagrolaimomorpha</taxon>
        <taxon>Strongyloidoidea</taxon>
        <taxon>Strongyloididae</taxon>
        <taxon>Strongyloides</taxon>
    </lineage>
</organism>
<dbReference type="GO" id="GO:0032389">
    <property type="term" value="C:MutLalpha complex"/>
    <property type="evidence" value="ECO:0007669"/>
    <property type="project" value="TreeGrafter"/>
</dbReference>
<dbReference type="InterPro" id="IPR014790">
    <property type="entry name" value="MutL_C"/>
</dbReference>
<proteinExistence type="inferred from homology"/>
<dbReference type="InterPro" id="IPR037198">
    <property type="entry name" value="MutL_C_sf"/>
</dbReference>
<dbReference type="FunFam" id="3.30.1370.100:FF:000001">
    <property type="entry name" value="Mismatch repair endonuclease pms1, putative"/>
    <property type="match status" value="1"/>
</dbReference>
<evidence type="ECO:0000256" key="4">
    <source>
        <dbReference type="SAM" id="MobiDB-lite"/>
    </source>
</evidence>
<dbReference type="Gene3D" id="3.30.1540.20">
    <property type="entry name" value="MutL, C-terminal domain, dimerisation subdomain"/>
    <property type="match status" value="1"/>
</dbReference>
<evidence type="ECO:0000259" key="6">
    <source>
        <dbReference type="SMART" id="SM01340"/>
    </source>
</evidence>
<dbReference type="SUPFAM" id="SSF55874">
    <property type="entry name" value="ATPase domain of HSP90 chaperone/DNA topoisomerase II/histidine kinase"/>
    <property type="match status" value="1"/>
</dbReference>
<accession>A0A0K0EU79</accession>
<dbReference type="GO" id="GO:0006298">
    <property type="term" value="P:mismatch repair"/>
    <property type="evidence" value="ECO:0007669"/>
    <property type="project" value="InterPro"/>
</dbReference>
<dbReference type="SMART" id="SM00853">
    <property type="entry name" value="MutL_C"/>
    <property type="match status" value="1"/>
</dbReference>
<dbReference type="InterPro" id="IPR036890">
    <property type="entry name" value="HATPase_C_sf"/>
</dbReference>
<dbReference type="GO" id="GO:0016887">
    <property type="term" value="F:ATP hydrolysis activity"/>
    <property type="evidence" value="ECO:0007669"/>
    <property type="project" value="InterPro"/>
</dbReference>
<reference evidence="8" key="2">
    <citation type="submission" date="2015-08" db="UniProtKB">
        <authorList>
            <consortium name="WormBaseParasite"/>
        </authorList>
    </citation>
    <scope>IDENTIFICATION</scope>
</reference>
<dbReference type="PANTHER" id="PTHR10073:SF52">
    <property type="entry name" value="MISMATCH REPAIR ENDONUCLEASE PMS2"/>
    <property type="match status" value="1"/>
</dbReference>
<dbReference type="Gene3D" id="3.30.565.10">
    <property type="entry name" value="Histidine kinase-like ATPase, C-terminal domain"/>
    <property type="match status" value="1"/>
</dbReference>
<evidence type="ECO:0000313" key="7">
    <source>
        <dbReference type="Proteomes" id="UP000035680"/>
    </source>
</evidence>
<dbReference type="FunFam" id="3.30.565.10:FF:000003">
    <property type="entry name" value="DNA mismatch repair endonuclease MutL"/>
    <property type="match status" value="1"/>
</dbReference>
<dbReference type="CDD" id="cd00782">
    <property type="entry name" value="MutL_Trans"/>
    <property type="match status" value="1"/>
</dbReference>
<keyword evidence="2" id="KW-0227">DNA damage</keyword>
<keyword evidence="3" id="KW-0234">DNA repair</keyword>
<dbReference type="STRING" id="75913.A0A0K0EU79"/>
<dbReference type="NCBIfam" id="TIGR00585">
    <property type="entry name" value="mutl"/>
    <property type="match status" value="1"/>
</dbReference>
<evidence type="ECO:0000256" key="3">
    <source>
        <dbReference type="ARBA" id="ARBA00023204"/>
    </source>
</evidence>
<dbReference type="Pfam" id="PF01119">
    <property type="entry name" value="DNA_mis_repair"/>
    <property type="match status" value="1"/>
</dbReference>
<dbReference type="Pfam" id="PF08676">
    <property type="entry name" value="MutL_C"/>
    <property type="match status" value="1"/>
</dbReference>
<dbReference type="WBParaSite" id="SVE_0007200.1">
    <property type="protein sequence ID" value="SVE_0007200.1"/>
    <property type="gene ID" value="SVE_0007200"/>
</dbReference>
<dbReference type="InterPro" id="IPR002099">
    <property type="entry name" value="MutL/Mlh/PMS"/>
</dbReference>
<dbReference type="AlphaFoldDB" id="A0A0K0EU79"/>
<feature type="region of interest" description="Disordered" evidence="4">
    <location>
        <begin position="524"/>
        <end position="545"/>
    </location>
</feature>
<dbReference type="GO" id="GO:0005524">
    <property type="term" value="F:ATP binding"/>
    <property type="evidence" value="ECO:0007669"/>
    <property type="project" value="InterPro"/>
</dbReference>
<dbReference type="Gene3D" id="3.30.230.10">
    <property type="match status" value="1"/>
</dbReference>
<dbReference type="InterPro" id="IPR014721">
    <property type="entry name" value="Ribsml_uS5_D2-typ_fold_subgr"/>
</dbReference>
<dbReference type="PANTHER" id="PTHR10073">
    <property type="entry name" value="DNA MISMATCH REPAIR PROTEIN MLH, PMS, MUTL"/>
    <property type="match status" value="1"/>
</dbReference>
<feature type="compositionally biased region" description="Polar residues" evidence="4">
    <location>
        <begin position="412"/>
        <end position="422"/>
    </location>
</feature>
<dbReference type="InterPro" id="IPR013507">
    <property type="entry name" value="DNA_mismatch_S5_2-like"/>
</dbReference>
<dbReference type="InterPro" id="IPR038973">
    <property type="entry name" value="MutL/Mlh/Pms-like"/>
</dbReference>
<name>A0A0K0EU79_STRVS</name>
<dbReference type="InterPro" id="IPR020568">
    <property type="entry name" value="Ribosomal_Su5_D2-typ_SF"/>
</dbReference>
<feature type="region of interest" description="Disordered" evidence="4">
    <location>
        <begin position="401"/>
        <end position="422"/>
    </location>
</feature>
<dbReference type="GO" id="GO:0030983">
    <property type="term" value="F:mismatched DNA binding"/>
    <property type="evidence" value="ECO:0007669"/>
    <property type="project" value="InterPro"/>
</dbReference>
<dbReference type="SMART" id="SM01340">
    <property type="entry name" value="DNA_mis_repair"/>
    <property type="match status" value="1"/>
</dbReference>
<protein>
    <submittedName>
        <fullName evidence="8">Mismatch repair endonuclease PMS2 (inferred by orthology to a human protein)</fullName>
    </submittedName>
</protein>
<dbReference type="SUPFAM" id="SSF118116">
    <property type="entry name" value="DNA mismatch repair protein MutL"/>
    <property type="match status" value="1"/>
</dbReference>
<dbReference type="InterPro" id="IPR042121">
    <property type="entry name" value="MutL_C_regsub"/>
</dbReference>
<dbReference type="Pfam" id="PF13589">
    <property type="entry name" value="HATPase_c_3"/>
    <property type="match status" value="1"/>
</dbReference>